<accession>A0ABP8JBB6</accession>
<evidence type="ECO:0000256" key="1">
    <source>
        <dbReference type="SAM" id="MobiDB-lite"/>
    </source>
</evidence>
<comment type="caution">
    <text evidence="2">The sequence shown here is derived from an EMBL/GenBank/DDBJ whole genome shotgun (WGS) entry which is preliminary data.</text>
</comment>
<name>A0ABP8JBB6_9ACTN</name>
<dbReference type="RefSeq" id="WP_344992657.1">
    <property type="nucleotide sequence ID" value="NZ_BAABFR010000014.1"/>
</dbReference>
<feature type="region of interest" description="Disordered" evidence="1">
    <location>
        <begin position="1"/>
        <end position="25"/>
    </location>
</feature>
<evidence type="ECO:0000313" key="3">
    <source>
        <dbReference type="Proteomes" id="UP001500635"/>
    </source>
</evidence>
<reference evidence="3" key="1">
    <citation type="journal article" date="2019" name="Int. J. Syst. Evol. Microbiol.">
        <title>The Global Catalogue of Microorganisms (GCM) 10K type strain sequencing project: providing services to taxonomists for standard genome sequencing and annotation.</title>
        <authorList>
            <consortium name="The Broad Institute Genomics Platform"/>
            <consortium name="The Broad Institute Genome Sequencing Center for Infectious Disease"/>
            <person name="Wu L."/>
            <person name="Ma J."/>
        </authorList>
    </citation>
    <scope>NUCLEOTIDE SEQUENCE [LARGE SCALE GENOMIC DNA]</scope>
    <source>
        <strain evidence="3">JCM 17688</strain>
    </source>
</reference>
<sequence length="127" mass="13289">MTTFHSDVTHGDVTGLPESAQETSATVRIAVRPSRSRGLLRRRGDAYVAVDGVEQPCAWGRPMTIPLAPGTHQMSVFAQLRGGLGRPGGPGRGTLRLTLGAGDLVTVVAAPEGRGDGTFRLSVVDDL</sequence>
<protein>
    <submittedName>
        <fullName evidence="2">Uncharacterized protein</fullName>
    </submittedName>
</protein>
<dbReference type="EMBL" id="BAABFR010000014">
    <property type="protein sequence ID" value="GAA4388047.1"/>
    <property type="molecule type" value="Genomic_DNA"/>
</dbReference>
<keyword evidence="3" id="KW-1185">Reference proteome</keyword>
<evidence type="ECO:0000313" key="2">
    <source>
        <dbReference type="EMBL" id="GAA4388047.1"/>
    </source>
</evidence>
<dbReference type="Proteomes" id="UP001500635">
    <property type="component" value="Unassembled WGS sequence"/>
</dbReference>
<gene>
    <name evidence="2" type="ORF">GCM10023147_13220</name>
</gene>
<proteinExistence type="predicted"/>
<organism evidence="2 3">
    <name type="scientific">Tsukamurella soli</name>
    <dbReference type="NCBI Taxonomy" id="644556"/>
    <lineage>
        <taxon>Bacteria</taxon>
        <taxon>Bacillati</taxon>
        <taxon>Actinomycetota</taxon>
        <taxon>Actinomycetes</taxon>
        <taxon>Mycobacteriales</taxon>
        <taxon>Tsukamurellaceae</taxon>
        <taxon>Tsukamurella</taxon>
    </lineage>
</organism>